<sequence>MKWWLKFVIGVVSVLVILGAAIAGFLALDYNKSAAAAPRVRAAADQFIVADGWTLTTENIKEPGAYCVAVRCPGIQRIWERYDAPKAESVIRMITDSGYLLKLSECLDYSVDEQSPVENGIQNYGCQTTPVRDFRTQVYVSIGRDWNAPPGSAEPEYVYRMVLLVSRVSSTD</sequence>
<organism evidence="1">
    <name type="scientific">Pseudarthrobacter sulfonivorans</name>
    <dbReference type="NCBI Taxonomy" id="121292"/>
    <lineage>
        <taxon>Bacteria</taxon>
        <taxon>Bacillati</taxon>
        <taxon>Actinomycetota</taxon>
        <taxon>Actinomycetes</taxon>
        <taxon>Micrococcales</taxon>
        <taxon>Micrococcaceae</taxon>
        <taxon>Pseudarthrobacter</taxon>
    </lineage>
</organism>
<dbReference type="RefSeq" id="WP_058931767.1">
    <property type="nucleotide sequence ID" value="NZ_CP013747.1"/>
</dbReference>
<gene>
    <name evidence="1" type="ORF">AU252_17240</name>
</gene>
<dbReference type="KEGG" id="psul:AU252_17240"/>
<reference evidence="1 2" key="1">
    <citation type="submission" date="2015-12" db="EMBL/GenBank/DDBJ databases">
        <authorList>
            <person name="Shamseldin A."/>
            <person name="Moawad H."/>
            <person name="Abd El-Rahim W.M."/>
            <person name="Sadowsky M.J."/>
        </authorList>
    </citation>
    <scope>NUCLEOTIDE SEQUENCE [LARGE SCALE GENOMIC DNA]</scope>
    <source>
        <strain evidence="1 2">Ar51</strain>
    </source>
</reference>
<protein>
    <submittedName>
        <fullName evidence="1">Uncharacterized protein</fullName>
    </submittedName>
</protein>
<name>A0A0U3QME3_9MICC</name>
<dbReference type="Proteomes" id="UP000065151">
    <property type="component" value="Chromosome"/>
</dbReference>
<evidence type="ECO:0000313" key="1">
    <source>
        <dbReference type="EMBL" id="ALV42683.1"/>
    </source>
</evidence>
<dbReference type="STRING" id="121292.AU252_17240"/>
<dbReference type="EMBL" id="CP013747">
    <property type="protein sequence ID" value="ALV42683.1"/>
    <property type="molecule type" value="Genomic_DNA"/>
</dbReference>
<proteinExistence type="predicted"/>
<evidence type="ECO:0000313" key="2">
    <source>
        <dbReference type="Proteomes" id="UP000065151"/>
    </source>
</evidence>
<dbReference type="AlphaFoldDB" id="A0A0U3QME3"/>
<accession>A0A0U3QME3</accession>